<dbReference type="STRING" id="1167006.UWK_01312"/>
<dbReference type="SUPFAM" id="SSF51395">
    <property type="entry name" value="FMN-linked oxidoreductases"/>
    <property type="match status" value="1"/>
</dbReference>
<dbReference type="KEGG" id="dsf:UWK_01312"/>
<dbReference type="InterPro" id="IPR036188">
    <property type="entry name" value="FAD/NAD-bd_sf"/>
</dbReference>
<gene>
    <name evidence="5" type="ordered locus">UWK_01312</name>
</gene>
<dbReference type="InterPro" id="IPR028261">
    <property type="entry name" value="DPD_II"/>
</dbReference>
<evidence type="ECO:0000313" key="5">
    <source>
        <dbReference type="EMBL" id="AGF77873.1"/>
    </source>
</evidence>
<proteinExistence type="predicted"/>
<keyword evidence="3" id="KW-0411">Iron-sulfur</keyword>
<evidence type="ECO:0000256" key="3">
    <source>
        <dbReference type="ARBA" id="ARBA00023014"/>
    </source>
</evidence>
<dbReference type="SUPFAM" id="SSF51971">
    <property type="entry name" value="Nucleotide-binding domain"/>
    <property type="match status" value="1"/>
</dbReference>
<sequence>MKKDLFFCTDIDVLLKWILNDLEERNEIFGITKEQFFIPDSADPFRMSRYGKLLETPLGVASGPHTQLAQNIVVAWLTGSRYIELKTIQVLDELDVTKPCIDMTDEGYNCEWSQELKLDESFNEYLNAFILLYILKDKLGFGGDEAGFIFNMSAGYELKGIHSPAVQRFFDRMEDCSKELAEKIEQISTIYPRVKELGIPGKISDNLTISTMHGCPPDEIEKIARYFIEERGYHTTIKLNPTLLGPERLRDILNNKLNFEIDVPDLAFEHDLKYPDAITLIRSLQDAANAKGVEFNIKLTNTLETTNIDQDLPKTEAMCYMSGRPLHPISINLAARLQEEFEGDLDISFCAGIDTFNVLETLSCNMAPITVCSDLLKPGGYARVTQYAETVLAGMKELAADSLEHLVCVRAGMEDTVAAGLANLRKYAAEVVDKGHYSKDLFPYQNVKTNRTLLKFDCAGAPCVTSCGASQDVPRYMDFTARGDFKNAYRTILATNPFPNMQGMVCDHPCQYKCTRLNYDSPLLIREIKRFIAQNQKEEIKLTPQADNGKSVAIVGAGPSGLSAAFFLRLEGYRVDIFESKEFAGGMASDAIPVFRLDDGSLKKDIDRILALGASLHTGVTVDKKKFAELRQSHDFVYIAIGAQEGSRLNIPGADAAGVVDHLDFLSDVRQGKFPDIGRRVSIIGGGNSAMDAARTAKRLVGTAGEVSIVYRRTRRQMPADHGEIIGAIEEGVRVVELAGPEAVRVSDGKVSGLEVARMKLGEPDDSGRRSPVRVEGENYIIETDSIIVAIGQQVKLDFLPDGELSVDRKSLRSSLPFVLAGGDVITISSLINAIGHGRRVTESIVAASGLKSKVVLAPAEDRRLDLIEMQKHNATRRFGVKPPELTPHERLNFDLFVGTLSKEDAMAEASRCLQCDLVCNVCVTVCPNRANVALKADPVSYPEQHILGDGSVKTVRRIRLSQAYQVINIPDFCNECGNCRTFCPTSGAPYMDKPHVHLSAASLEAHGEGFFMVEPGIMKIIHNGKEATLSDGGTALLFEDDEVKLSLAKDSLEAGNVELKTDVKSKSLRIVAEAAILFRLLDGRRPF</sequence>
<dbReference type="GO" id="GO:0016491">
    <property type="term" value="F:oxidoreductase activity"/>
    <property type="evidence" value="ECO:0007669"/>
    <property type="project" value="InterPro"/>
</dbReference>
<dbReference type="Gene3D" id="1.10.1060.10">
    <property type="entry name" value="Alpha-helical ferredoxin"/>
    <property type="match status" value="2"/>
</dbReference>
<protein>
    <submittedName>
        <fullName evidence="5">Putative selenate reductase, YgfK subunit</fullName>
    </submittedName>
</protein>
<dbReference type="PANTHER" id="PTHR42783">
    <property type="entry name" value="GLUTAMATE SYNTHASE [NADPH] SMALL CHAIN"/>
    <property type="match status" value="1"/>
</dbReference>
<keyword evidence="6" id="KW-1185">Reference proteome</keyword>
<accession>M1P322</accession>
<keyword evidence="2" id="KW-0408">Iron</keyword>
<dbReference type="HOGENOM" id="CLU_014791_0_0_7"/>
<dbReference type="InterPro" id="IPR017896">
    <property type="entry name" value="4Fe4S_Fe-S-bd"/>
</dbReference>
<dbReference type="eggNOG" id="COG0493">
    <property type="taxonomic scope" value="Bacteria"/>
</dbReference>
<dbReference type="Gene3D" id="3.50.50.60">
    <property type="entry name" value="FAD/NAD(P)-binding domain"/>
    <property type="match status" value="1"/>
</dbReference>
<evidence type="ECO:0000313" key="6">
    <source>
        <dbReference type="Proteomes" id="UP000011721"/>
    </source>
</evidence>
<evidence type="ECO:0000256" key="1">
    <source>
        <dbReference type="ARBA" id="ARBA00022723"/>
    </source>
</evidence>
<dbReference type="Gene3D" id="3.40.50.720">
    <property type="entry name" value="NAD(P)-binding Rossmann-like Domain"/>
    <property type="match status" value="1"/>
</dbReference>
<dbReference type="PRINTS" id="PR00419">
    <property type="entry name" value="ADXRDTASE"/>
</dbReference>
<dbReference type="SUPFAM" id="SSF46548">
    <property type="entry name" value="alpha-helical ferredoxin"/>
    <property type="match status" value="2"/>
</dbReference>
<evidence type="ECO:0000259" key="4">
    <source>
        <dbReference type="PROSITE" id="PS51379"/>
    </source>
</evidence>
<organism evidence="5 6">
    <name type="scientific">Desulfocapsa sulfexigens (strain DSM 10523 / SB164P1)</name>
    <dbReference type="NCBI Taxonomy" id="1167006"/>
    <lineage>
        <taxon>Bacteria</taxon>
        <taxon>Pseudomonadati</taxon>
        <taxon>Thermodesulfobacteriota</taxon>
        <taxon>Desulfobulbia</taxon>
        <taxon>Desulfobulbales</taxon>
        <taxon>Desulfocapsaceae</taxon>
        <taxon>Desulfocapsa</taxon>
    </lineage>
</organism>
<dbReference type="OrthoDB" id="9810782at2"/>
<dbReference type="InterPro" id="IPR017701">
    <property type="entry name" value="Se_rdtase_YgfK"/>
</dbReference>
<dbReference type="Proteomes" id="UP000011721">
    <property type="component" value="Chromosome"/>
</dbReference>
<dbReference type="EMBL" id="CP003985">
    <property type="protein sequence ID" value="AGF77873.1"/>
    <property type="molecule type" value="Genomic_DNA"/>
</dbReference>
<dbReference type="InterPro" id="IPR023753">
    <property type="entry name" value="FAD/NAD-binding_dom"/>
</dbReference>
<dbReference type="InterPro" id="IPR017900">
    <property type="entry name" value="4Fe4S_Fe_S_CS"/>
</dbReference>
<dbReference type="eggNOG" id="COG0167">
    <property type="taxonomic scope" value="Bacteria"/>
</dbReference>
<dbReference type="InterPro" id="IPR009051">
    <property type="entry name" value="Helical_ferredxn"/>
</dbReference>
<dbReference type="GO" id="GO:0051536">
    <property type="term" value="F:iron-sulfur cluster binding"/>
    <property type="evidence" value="ECO:0007669"/>
    <property type="project" value="UniProtKB-KW"/>
</dbReference>
<dbReference type="AlphaFoldDB" id="M1P322"/>
<dbReference type="NCBIfam" id="TIGR03315">
    <property type="entry name" value="Se_ygfK"/>
    <property type="match status" value="1"/>
</dbReference>
<keyword evidence="1" id="KW-0479">Metal-binding</keyword>
<feature type="domain" description="4Fe-4S ferredoxin-type" evidence="4">
    <location>
        <begin position="964"/>
        <end position="995"/>
    </location>
</feature>
<dbReference type="Pfam" id="PF14691">
    <property type="entry name" value="Fer4_20"/>
    <property type="match status" value="1"/>
</dbReference>
<dbReference type="Pfam" id="PF07992">
    <property type="entry name" value="Pyr_redox_2"/>
    <property type="match status" value="1"/>
</dbReference>
<dbReference type="RefSeq" id="WP_015403565.1">
    <property type="nucleotide sequence ID" value="NC_020304.1"/>
</dbReference>
<dbReference type="PROSITE" id="PS00198">
    <property type="entry name" value="4FE4S_FER_1"/>
    <property type="match status" value="1"/>
</dbReference>
<dbReference type="PROSITE" id="PS51379">
    <property type="entry name" value="4FE4S_FER_2"/>
    <property type="match status" value="1"/>
</dbReference>
<dbReference type="GO" id="GO:0046872">
    <property type="term" value="F:metal ion binding"/>
    <property type="evidence" value="ECO:0007669"/>
    <property type="project" value="UniProtKB-KW"/>
</dbReference>
<name>M1P322_DESSD</name>
<evidence type="ECO:0000256" key="2">
    <source>
        <dbReference type="ARBA" id="ARBA00023004"/>
    </source>
</evidence>
<dbReference type="PATRIC" id="fig|1167006.5.peg.1444"/>
<reference evidence="6" key="1">
    <citation type="journal article" date="2013" name="Stand. Genomic Sci.">
        <title>Complete genome sequence of Desulfocapsa sulfexigens, a marine deltaproteobacterium specialized in disproportionating inorganic sulfur compounds.</title>
        <authorList>
            <person name="Finster K.W."/>
            <person name="Kjeldsen K.U."/>
            <person name="Kube M."/>
            <person name="Reinhardt R."/>
            <person name="Mussmann M."/>
            <person name="Amann R."/>
            <person name="Schreiber L."/>
        </authorList>
    </citation>
    <scope>NUCLEOTIDE SEQUENCE [LARGE SCALE GENOMIC DNA]</scope>
    <source>
        <strain evidence="6">DSM 10523 / SB164P1</strain>
    </source>
</reference>
<dbReference type="PANTHER" id="PTHR42783:SF3">
    <property type="entry name" value="GLUTAMATE SYNTHASE [NADPH] SMALL CHAIN-RELATED"/>
    <property type="match status" value="1"/>
</dbReference>